<dbReference type="VEuPathDB" id="ToxoDB:EBH_0083980"/>
<dbReference type="AlphaFoldDB" id="U6M011"/>
<gene>
    <name evidence="1" type="ORF">EBH_0083980</name>
</gene>
<reference evidence="1" key="2">
    <citation type="submission" date="2013-10" db="EMBL/GenBank/DDBJ databases">
        <authorList>
            <person name="Aslett M."/>
        </authorList>
    </citation>
    <scope>NUCLEOTIDE SEQUENCE [LARGE SCALE GENOMIC DNA]</scope>
    <source>
        <strain evidence="1">Houghton</strain>
    </source>
</reference>
<proteinExistence type="predicted"/>
<dbReference type="EMBL" id="HG714008">
    <property type="protein sequence ID" value="CDJ54184.1"/>
    <property type="molecule type" value="Genomic_DNA"/>
</dbReference>
<organism evidence="1 2">
    <name type="scientific">Eimeria brunetti</name>
    <dbReference type="NCBI Taxonomy" id="51314"/>
    <lineage>
        <taxon>Eukaryota</taxon>
        <taxon>Sar</taxon>
        <taxon>Alveolata</taxon>
        <taxon>Apicomplexa</taxon>
        <taxon>Conoidasida</taxon>
        <taxon>Coccidia</taxon>
        <taxon>Eucoccidiorida</taxon>
        <taxon>Eimeriorina</taxon>
        <taxon>Eimeriidae</taxon>
        <taxon>Eimeria</taxon>
    </lineage>
</organism>
<name>U6M011_9EIME</name>
<keyword evidence="2" id="KW-1185">Reference proteome</keyword>
<evidence type="ECO:0000313" key="2">
    <source>
        <dbReference type="Proteomes" id="UP000030750"/>
    </source>
</evidence>
<accession>U6M011</accession>
<protein>
    <submittedName>
        <fullName evidence="1">Uncharacterized protein</fullName>
    </submittedName>
</protein>
<dbReference type="Proteomes" id="UP000030750">
    <property type="component" value="Unassembled WGS sequence"/>
</dbReference>
<reference evidence="1" key="1">
    <citation type="submission" date="2013-10" db="EMBL/GenBank/DDBJ databases">
        <title>Genomic analysis of the causative agents of coccidiosis in chickens.</title>
        <authorList>
            <person name="Reid A.J."/>
            <person name="Blake D."/>
            <person name="Billington K."/>
            <person name="Browne H."/>
            <person name="Dunn M."/>
            <person name="Hung S."/>
            <person name="Kawahara F."/>
            <person name="Miranda-Saavedra D."/>
            <person name="Mourier T."/>
            <person name="Nagra H."/>
            <person name="Otto T.D."/>
            <person name="Rawlings N."/>
            <person name="Sanchez A."/>
            <person name="Sanders M."/>
            <person name="Subramaniam C."/>
            <person name="Tay Y."/>
            <person name="Dear P."/>
            <person name="Doerig C."/>
            <person name="Gruber A."/>
            <person name="Parkinson J."/>
            <person name="Shirley M."/>
            <person name="Wan K.L."/>
            <person name="Berriman M."/>
            <person name="Tomley F."/>
            <person name="Pain A."/>
        </authorList>
    </citation>
    <scope>NUCLEOTIDE SEQUENCE [LARGE SCALE GENOMIC DNA]</scope>
    <source>
        <strain evidence="1">Houghton</strain>
    </source>
</reference>
<sequence>MRVAPLEVEQFAAHLEPAKQTQFPAPSWALPRLGLYEKRHIRGVRLQSGSATGVGKVESYGVFMHEVCVYYDTPVADAQLSLEVEQFEEPLEPAKQPLPLVPSWMLARFSLYARRHGGDWTNVFYDAGSVLLELVLGLNVVCFVWIDVVLSGAAITRCYRQQVCGYYDTPVPDAQWCLEVEQFAGPLEPASQPQSLAALWPLPRFSPYAKRHALVPVGM</sequence>
<evidence type="ECO:0000313" key="1">
    <source>
        <dbReference type="EMBL" id="CDJ54184.1"/>
    </source>
</evidence>